<gene>
    <name evidence="1" type="ORF">Poly41_08640</name>
</gene>
<sequence length="45" mass="4876">MTTIEGQRVFYSVGADGKDDQAKLQYEAGSPDGRGDVVFRLGKRG</sequence>
<reference evidence="1 2" key="1">
    <citation type="submission" date="2019-02" db="EMBL/GenBank/DDBJ databases">
        <title>Deep-cultivation of Planctomycetes and their phenomic and genomic characterization uncovers novel biology.</title>
        <authorList>
            <person name="Wiegand S."/>
            <person name="Jogler M."/>
            <person name="Boedeker C."/>
            <person name="Pinto D."/>
            <person name="Vollmers J."/>
            <person name="Rivas-Marin E."/>
            <person name="Kohn T."/>
            <person name="Peeters S.H."/>
            <person name="Heuer A."/>
            <person name="Rast P."/>
            <person name="Oberbeckmann S."/>
            <person name="Bunk B."/>
            <person name="Jeske O."/>
            <person name="Meyerdierks A."/>
            <person name="Storesund J.E."/>
            <person name="Kallscheuer N."/>
            <person name="Luecker S."/>
            <person name="Lage O.M."/>
            <person name="Pohl T."/>
            <person name="Merkel B.J."/>
            <person name="Hornburger P."/>
            <person name="Mueller R.-W."/>
            <person name="Bruemmer F."/>
            <person name="Labrenz M."/>
            <person name="Spormann A.M."/>
            <person name="Op Den Camp H."/>
            <person name="Overmann J."/>
            <person name="Amann R."/>
            <person name="Jetten M.S.M."/>
            <person name="Mascher T."/>
            <person name="Medema M.H."/>
            <person name="Devos D.P."/>
            <person name="Kaster A.-K."/>
            <person name="Ovreas L."/>
            <person name="Rohde M."/>
            <person name="Galperin M.Y."/>
            <person name="Jogler C."/>
        </authorList>
    </citation>
    <scope>NUCLEOTIDE SEQUENCE [LARGE SCALE GENOMIC DNA]</scope>
    <source>
        <strain evidence="1 2">Poly41</strain>
    </source>
</reference>
<comment type="caution">
    <text evidence="1">The sequence shown here is derived from an EMBL/GenBank/DDBJ whole genome shotgun (WGS) entry which is preliminary data.</text>
</comment>
<keyword evidence="2" id="KW-1185">Reference proteome</keyword>
<name>A0A5C6E3K9_9BACT</name>
<organism evidence="1 2">
    <name type="scientific">Novipirellula artificiosorum</name>
    <dbReference type="NCBI Taxonomy" id="2528016"/>
    <lineage>
        <taxon>Bacteria</taxon>
        <taxon>Pseudomonadati</taxon>
        <taxon>Planctomycetota</taxon>
        <taxon>Planctomycetia</taxon>
        <taxon>Pirellulales</taxon>
        <taxon>Pirellulaceae</taxon>
        <taxon>Novipirellula</taxon>
    </lineage>
</organism>
<evidence type="ECO:0000313" key="2">
    <source>
        <dbReference type="Proteomes" id="UP000319143"/>
    </source>
</evidence>
<proteinExistence type="predicted"/>
<evidence type="ECO:0000313" key="1">
    <source>
        <dbReference type="EMBL" id="TWU42567.1"/>
    </source>
</evidence>
<dbReference type="Proteomes" id="UP000319143">
    <property type="component" value="Unassembled WGS sequence"/>
</dbReference>
<dbReference type="EMBL" id="SJPV01000001">
    <property type="protein sequence ID" value="TWU42567.1"/>
    <property type="molecule type" value="Genomic_DNA"/>
</dbReference>
<protein>
    <submittedName>
        <fullName evidence="1">Uncharacterized protein</fullName>
    </submittedName>
</protein>
<accession>A0A5C6E3K9</accession>
<dbReference type="AlphaFoldDB" id="A0A5C6E3K9"/>
<dbReference type="RefSeq" id="WP_197231051.1">
    <property type="nucleotide sequence ID" value="NZ_SJPV01000001.1"/>
</dbReference>